<evidence type="ECO:0000313" key="2">
    <source>
        <dbReference type="Proteomes" id="UP000008177"/>
    </source>
</evidence>
<dbReference type="InParanoid" id="G2Y7R9"/>
<dbReference type="AlphaFoldDB" id="G2Y7R9"/>
<gene>
    <name evidence="1" type="ORF">BofuT4_uP034810.1</name>
</gene>
<protein>
    <submittedName>
        <fullName evidence="1">Uncharacterized protein</fullName>
    </submittedName>
</protein>
<reference evidence="2" key="1">
    <citation type="journal article" date="2011" name="PLoS Genet.">
        <title>Genomic analysis of the necrotrophic fungal pathogens Sclerotinia sclerotiorum and Botrytis cinerea.</title>
        <authorList>
            <person name="Amselem J."/>
            <person name="Cuomo C.A."/>
            <person name="van Kan J.A."/>
            <person name="Viaud M."/>
            <person name="Benito E.P."/>
            <person name="Couloux A."/>
            <person name="Coutinho P.M."/>
            <person name="de Vries R.P."/>
            <person name="Dyer P.S."/>
            <person name="Fillinger S."/>
            <person name="Fournier E."/>
            <person name="Gout L."/>
            <person name="Hahn M."/>
            <person name="Kohn L."/>
            <person name="Lapalu N."/>
            <person name="Plummer K.M."/>
            <person name="Pradier J.M."/>
            <person name="Quevillon E."/>
            <person name="Sharon A."/>
            <person name="Simon A."/>
            <person name="ten Have A."/>
            <person name="Tudzynski B."/>
            <person name="Tudzynski P."/>
            <person name="Wincker P."/>
            <person name="Andrew M."/>
            <person name="Anthouard V."/>
            <person name="Beever R.E."/>
            <person name="Beffa R."/>
            <person name="Benoit I."/>
            <person name="Bouzid O."/>
            <person name="Brault B."/>
            <person name="Chen Z."/>
            <person name="Choquer M."/>
            <person name="Collemare J."/>
            <person name="Cotton P."/>
            <person name="Danchin E.G."/>
            <person name="Da Silva C."/>
            <person name="Gautier A."/>
            <person name="Giraud C."/>
            <person name="Giraud T."/>
            <person name="Gonzalez C."/>
            <person name="Grossetete S."/>
            <person name="Guldener U."/>
            <person name="Henrissat B."/>
            <person name="Howlett B.J."/>
            <person name="Kodira C."/>
            <person name="Kretschmer M."/>
            <person name="Lappartient A."/>
            <person name="Leroch M."/>
            <person name="Levis C."/>
            <person name="Mauceli E."/>
            <person name="Neuveglise C."/>
            <person name="Oeser B."/>
            <person name="Pearson M."/>
            <person name="Poulain J."/>
            <person name="Poussereau N."/>
            <person name="Quesneville H."/>
            <person name="Rascle C."/>
            <person name="Schumacher J."/>
            <person name="Segurens B."/>
            <person name="Sexton A."/>
            <person name="Silva E."/>
            <person name="Sirven C."/>
            <person name="Soanes D.M."/>
            <person name="Talbot N.J."/>
            <person name="Templeton M."/>
            <person name="Yandava C."/>
            <person name="Yarden O."/>
            <person name="Zeng Q."/>
            <person name="Rollins J.A."/>
            <person name="Lebrun M.H."/>
            <person name="Dickman M."/>
        </authorList>
    </citation>
    <scope>NUCLEOTIDE SEQUENCE [LARGE SCALE GENOMIC DNA]</scope>
    <source>
        <strain evidence="2">T4</strain>
    </source>
</reference>
<accession>G2Y7R9</accession>
<organism evidence="1 2">
    <name type="scientific">Botryotinia fuckeliana (strain T4)</name>
    <name type="common">Noble rot fungus</name>
    <name type="synonym">Botrytis cinerea</name>
    <dbReference type="NCBI Taxonomy" id="999810"/>
    <lineage>
        <taxon>Eukaryota</taxon>
        <taxon>Fungi</taxon>
        <taxon>Dikarya</taxon>
        <taxon>Ascomycota</taxon>
        <taxon>Pezizomycotina</taxon>
        <taxon>Leotiomycetes</taxon>
        <taxon>Helotiales</taxon>
        <taxon>Sclerotiniaceae</taxon>
        <taxon>Botrytis</taxon>
    </lineage>
</organism>
<dbReference type="Proteomes" id="UP000008177">
    <property type="component" value="Unplaced contigs"/>
</dbReference>
<dbReference type="EMBL" id="FQ790294">
    <property type="protein sequence ID" value="CCD34059.1"/>
    <property type="molecule type" value="Genomic_DNA"/>
</dbReference>
<evidence type="ECO:0000313" key="1">
    <source>
        <dbReference type="EMBL" id="CCD34059.1"/>
    </source>
</evidence>
<dbReference type="HOGENOM" id="CLU_2996285_0_0_1"/>
<sequence length="57" mass="6216">MYVCAIVSSSDDIPTSTIHFPHILEILNDDSKELTGDHTQVHNPATHLACGFDSAYS</sequence>
<name>G2Y7R9_BOTF4</name>
<proteinExistence type="predicted"/>